<dbReference type="InterPro" id="IPR001387">
    <property type="entry name" value="Cro/C1-type_HTH"/>
</dbReference>
<dbReference type="PROSITE" id="PS50943">
    <property type="entry name" value="HTH_CROC1"/>
    <property type="match status" value="1"/>
</dbReference>
<evidence type="ECO:0000313" key="2">
    <source>
        <dbReference type="EMBL" id="AEF82344.1"/>
    </source>
</evidence>
<organism evidence="2 3">
    <name type="scientific">Leadbettera azotonutricia (strain ATCC BAA-888 / DSM 13862 / ZAS-9)</name>
    <name type="common">Treponema azotonutricium</name>
    <dbReference type="NCBI Taxonomy" id="545695"/>
    <lineage>
        <taxon>Bacteria</taxon>
        <taxon>Pseudomonadati</taxon>
        <taxon>Spirochaetota</taxon>
        <taxon>Spirochaetia</taxon>
        <taxon>Spirochaetales</taxon>
        <taxon>Breznakiellaceae</taxon>
        <taxon>Leadbettera</taxon>
    </lineage>
</organism>
<dbReference type="SMART" id="SM00530">
    <property type="entry name" value="HTH_XRE"/>
    <property type="match status" value="1"/>
</dbReference>
<dbReference type="AlphaFoldDB" id="F5YBC6"/>
<gene>
    <name evidence="2" type="ordered locus">TREAZ_1884</name>
</gene>
<dbReference type="InterPro" id="IPR010982">
    <property type="entry name" value="Lambda_DNA-bd_dom_sf"/>
</dbReference>
<accession>F5YBC6</accession>
<dbReference type="HOGENOM" id="CLU_066192_25_1_12"/>
<dbReference type="RefSeq" id="WP_015710152.1">
    <property type="nucleotide sequence ID" value="NC_015577.1"/>
</dbReference>
<dbReference type="KEGG" id="taz:TREAZ_1884"/>
<name>F5YBC6_LEAAZ</name>
<evidence type="ECO:0000259" key="1">
    <source>
        <dbReference type="PROSITE" id="PS50943"/>
    </source>
</evidence>
<dbReference type="CDD" id="cd00093">
    <property type="entry name" value="HTH_XRE"/>
    <property type="match status" value="1"/>
</dbReference>
<keyword evidence="3" id="KW-1185">Reference proteome</keyword>
<dbReference type="SUPFAM" id="SSF47413">
    <property type="entry name" value="lambda repressor-like DNA-binding domains"/>
    <property type="match status" value="1"/>
</dbReference>
<evidence type="ECO:0000313" key="3">
    <source>
        <dbReference type="Proteomes" id="UP000009222"/>
    </source>
</evidence>
<dbReference type="EMBL" id="CP001841">
    <property type="protein sequence ID" value="AEF82344.1"/>
    <property type="molecule type" value="Genomic_DNA"/>
</dbReference>
<keyword evidence="2" id="KW-0238">DNA-binding</keyword>
<dbReference type="OrthoDB" id="363073at2"/>
<dbReference type="STRING" id="545695.TREAZ_1884"/>
<reference evidence="3" key="1">
    <citation type="submission" date="2009-12" db="EMBL/GenBank/DDBJ databases">
        <title>Complete sequence of Treponema azotonutricium strain ZAS-9.</title>
        <authorList>
            <person name="Tetu S.G."/>
            <person name="Matson E."/>
            <person name="Ren Q."/>
            <person name="Seshadri R."/>
            <person name="Elbourne L."/>
            <person name="Hassan K.A."/>
            <person name="Durkin A."/>
            <person name="Radune D."/>
            <person name="Mohamoud Y."/>
            <person name="Shay R."/>
            <person name="Jin S."/>
            <person name="Zhang X."/>
            <person name="Lucey K."/>
            <person name="Ballor N.R."/>
            <person name="Ottesen E."/>
            <person name="Rosenthal R."/>
            <person name="Allen A."/>
            <person name="Leadbetter J.R."/>
            <person name="Paulsen I.T."/>
        </authorList>
    </citation>
    <scope>NUCLEOTIDE SEQUENCE [LARGE SCALE GENOMIC DNA]</scope>
    <source>
        <strain evidence="3">ATCC BAA-888 / DSM 13862 / ZAS-9</strain>
    </source>
</reference>
<dbReference type="InterPro" id="IPR010744">
    <property type="entry name" value="Phage_CI_N"/>
</dbReference>
<proteinExistence type="predicted"/>
<feature type="domain" description="HTH cro/C1-type" evidence="1">
    <location>
        <begin position="10"/>
        <end position="64"/>
    </location>
</feature>
<dbReference type="Pfam" id="PF07022">
    <property type="entry name" value="Phage_CI_repr"/>
    <property type="match status" value="1"/>
</dbReference>
<dbReference type="InParanoid" id="F5YBC6"/>
<dbReference type="GO" id="GO:0003677">
    <property type="term" value="F:DNA binding"/>
    <property type="evidence" value="ECO:0007669"/>
    <property type="project" value="UniProtKB-KW"/>
</dbReference>
<reference evidence="2 3" key="2">
    <citation type="journal article" date="2011" name="ISME J.">
        <title>RNA-seq reveals cooperative metabolic interactions between two termite-gut spirochete species in co-culture.</title>
        <authorList>
            <person name="Rosenthal A.Z."/>
            <person name="Matson E.G."/>
            <person name="Eldar A."/>
            <person name="Leadbetter J.R."/>
        </authorList>
    </citation>
    <scope>NUCLEOTIDE SEQUENCE [LARGE SCALE GENOMIC DNA]</scope>
    <source>
        <strain evidence="3">ATCC BAA-888 / DSM 13862 / ZAS-9</strain>
    </source>
</reference>
<protein>
    <submittedName>
        <fullName evidence="2">DNA-binding protein</fullName>
    </submittedName>
</protein>
<sequence length="98" mass="11363">MILINFWKRVKDLIKQKGLTEIKVAQTCGIPVSTFTGWMYKGFYPSVYDGYNIARALGVSIEYLMTGKEKHEKPGNTELENIRLLLHKVEDRLDKMKL</sequence>
<dbReference type="Gene3D" id="1.10.260.40">
    <property type="entry name" value="lambda repressor-like DNA-binding domains"/>
    <property type="match status" value="1"/>
</dbReference>
<dbReference type="Proteomes" id="UP000009222">
    <property type="component" value="Chromosome"/>
</dbReference>
<dbReference type="GO" id="GO:0045892">
    <property type="term" value="P:negative regulation of DNA-templated transcription"/>
    <property type="evidence" value="ECO:0007669"/>
    <property type="project" value="InterPro"/>
</dbReference>